<feature type="transmembrane region" description="Helical" evidence="2">
    <location>
        <begin position="282"/>
        <end position="304"/>
    </location>
</feature>
<feature type="region of interest" description="Disordered" evidence="1">
    <location>
        <begin position="322"/>
        <end position="519"/>
    </location>
</feature>
<evidence type="ECO:0000256" key="3">
    <source>
        <dbReference type="SAM" id="SignalP"/>
    </source>
</evidence>
<dbReference type="OrthoDB" id="2591431at2759"/>
<feature type="chain" id="PRO_5019547633" description="Mid2 domain-containing protein" evidence="3">
    <location>
        <begin position="20"/>
        <end position="538"/>
    </location>
</feature>
<protein>
    <recommendedName>
        <fullName evidence="6">Mid2 domain-containing protein</fullName>
    </recommendedName>
</protein>
<gene>
    <name evidence="4" type="ORF">EHS25_006768</name>
</gene>
<dbReference type="AlphaFoldDB" id="A0A427YSK4"/>
<organism evidence="4 5">
    <name type="scientific">Saitozyma podzolica</name>
    <dbReference type="NCBI Taxonomy" id="1890683"/>
    <lineage>
        <taxon>Eukaryota</taxon>
        <taxon>Fungi</taxon>
        <taxon>Dikarya</taxon>
        <taxon>Basidiomycota</taxon>
        <taxon>Agaricomycotina</taxon>
        <taxon>Tremellomycetes</taxon>
        <taxon>Tremellales</taxon>
        <taxon>Trimorphomycetaceae</taxon>
        <taxon>Saitozyma</taxon>
    </lineage>
</organism>
<feature type="region of interest" description="Disordered" evidence="1">
    <location>
        <begin position="252"/>
        <end position="276"/>
    </location>
</feature>
<reference evidence="4 5" key="1">
    <citation type="submission" date="2018-11" db="EMBL/GenBank/DDBJ databases">
        <title>Genome sequence of Saitozyma podzolica DSM 27192.</title>
        <authorList>
            <person name="Aliyu H."/>
            <person name="Gorte O."/>
            <person name="Ochsenreither K."/>
        </authorList>
    </citation>
    <scope>NUCLEOTIDE SEQUENCE [LARGE SCALE GENOMIC DNA]</scope>
    <source>
        <strain evidence="4 5">DSM 27192</strain>
    </source>
</reference>
<feature type="compositionally biased region" description="Basic and acidic residues" evidence="1">
    <location>
        <begin position="489"/>
        <end position="503"/>
    </location>
</feature>
<dbReference type="Proteomes" id="UP000279259">
    <property type="component" value="Unassembled WGS sequence"/>
</dbReference>
<name>A0A427YSK4_9TREE</name>
<sequence length="538" mass="57319">MLGLGWALALLVAARLGVALVFEWPRPTLQCGVYPLTFDAGTPPYTITVLPLKFQPFAFSPNFTQNSSNPATALQAWQWSIQLQMPVGEYYSLIISDASGFASLSDGALVVQSVQNSGDVSCLGTALSNKTDKEFVFTASGDIVECAQSFHLEWDGTTLDAPYNFSVIPLDGGYHPFIVPITDPNATSYDWTVNLTTGSFFTVMMNNKNGYGHGGIGGVYQVQNGSSSGCGTQTRSVAGFVLPSGLTVDLPSATSTSTSTGTSSAAPTTNSTGGGNLDDGTIAGIVIGAIAGVAIAGFLLFWWIRRRRRRNRERARKLSMDIIGEGKQHGHPDPHLEPFISPLPTASPSRSPPNQTPQNDLVPPESVAAASTGDTPSPEWVRSSPGRARSPRSTEDRDQMEYFPPLPSKERVQTPVPSPPPAEVSAERRTRPVPPERPTSGTSGSSNSDGRAKGQRRPGREGGEPLSGAAALEADLARTFGWEGYDASNPHEAEGQVEYEQHVDAGPAPAELTPHSMRVELPPRYSVSMFQGQRSATS</sequence>
<keyword evidence="2" id="KW-1133">Transmembrane helix</keyword>
<feature type="compositionally biased region" description="Low complexity" evidence="1">
    <location>
        <begin position="252"/>
        <end position="271"/>
    </location>
</feature>
<dbReference type="EMBL" id="RSCD01000003">
    <property type="protein sequence ID" value="RSH94114.1"/>
    <property type="molecule type" value="Genomic_DNA"/>
</dbReference>
<comment type="caution">
    <text evidence="4">The sequence shown here is derived from an EMBL/GenBank/DDBJ whole genome shotgun (WGS) entry which is preliminary data.</text>
</comment>
<accession>A0A427YSK4</accession>
<keyword evidence="5" id="KW-1185">Reference proteome</keyword>
<evidence type="ECO:0000313" key="4">
    <source>
        <dbReference type="EMBL" id="RSH94114.1"/>
    </source>
</evidence>
<evidence type="ECO:0000256" key="2">
    <source>
        <dbReference type="SAM" id="Phobius"/>
    </source>
</evidence>
<evidence type="ECO:0000313" key="5">
    <source>
        <dbReference type="Proteomes" id="UP000279259"/>
    </source>
</evidence>
<feature type="compositionally biased region" description="Low complexity" evidence="1">
    <location>
        <begin position="438"/>
        <end position="448"/>
    </location>
</feature>
<keyword evidence="2" id="KW-0472">Membrane</keyword>
<keyword evidence="3" id="KW-0732">Signal</keyword>
<feature type="compositionally biased region" description="Basic and acidic residues" evidence="1">
    <location>
        <begin position="322"/>
        <end position="336"/>
    </location>
</feature>
<feature type="signal peptide" evidence="3">
    <location>
        <begin position="1"/>
        <end position="19"/>
    </location>
</feature>
<dbReference type="PANTHER" id="PTHR37487:SF3">
    <property type="entry name" value="CLEAVAGE_POLYADENYLATION SPECIFICITY FACTOR A SUBUNIT N-TERMINAL DOMAIN-CONTAINING PROTEIN"/>
    <property type="match status" value="1"/>
</dbReference>
<evidence type="ECO:0008006" key="6">
    <source>
        <dbReference type="Google" id="ProtNLM"/>
    </source>
</evidence>
<dbReference type="PANTHER" id="PTHR37487">
    <property type="entry name" value="CHROMOSOME 1, WHOLE GENOME SHOTGUN SEQUENCE"/>
    <property type="match status" value="1"/>
</dbReference>
<keyword evidence="2" id="KW-0812">Transmembrane</keyword>
<evidence type="ECO:0000256" key="1">
    <source>
        <dbReference type="SAM" id="MobiDB-lite"/>
    </source>
</evidence>
<proteinExistence type="predicted"/>